<dbReference type="Proteomes" id="UP000346198">
    <property type="component" value="Unassembled WGS sequence"/>
</dbReference>
<dbReference type="SUPFAM" id="SSF53649">
    <property type="entry name" value="Alkaline phosphatase-like"/>
    <property type="match status" value="1"/>
</dbReference>
<dbReference type="PANTHER" id="PTHR42693:SF42">
    <property type="entry name" value="ARYLSULFATASE G"/>
    <property type="match status" value="1"/>
</dbReference>
<accession>A0A6C2UGS8</accession>
<evidence type="ECO:0000256" key="5">
    <source>
        <dbReference type="ARBA" id="ARBA00022801"/>
    </source>
</evidence>
<dbReference type="Pfam" id="PF00884">
    <property type="entry name" value="Sulfatase"/>
    <property type="match status" value="1"/>
</dbReference>
<dbReference type="EMBL" id="CAAHFH010000001">
    <property type="protein sequence ID" value="VGO18621.1"/>
    <property type="molecule type" value="Genomic_DNA"/>
</dbReference>
<reference evidence="9 10" key="1">
    <citation type="submission" date="2019-04" db="EMBL/GenBank/DDBJ databases">
        <authorList>
            <person name="Van Vliet M D."/>
        </authorList>
    </citation>
    <scope>NUCLEOTIDE SEQUENCE [LARGE SCALE GENOMIC DNA]</scope>
    <source>
        <strain evidence="9 10">F21</strain>
    </source>
</reference>
<feature type="signal peptide" evidence="7">
    <location>
        <begin position="1"/>
        <end position="22"/>
    </location>
</feature>
<gene>
    <name evidence="9" type="primary">atsA_66</name>
    <name evidence="9" type="ORF">SCARR_00674</name>
</gene>
<protein>
    <submittedName>
        <fullName evidence="9">Arylsulfatase</fullName>
    </submittedName>
</protein>
<name>A0A6C2UGS8_9BACT</name>
<proteinExistence type="inferred from homology"/>
<sequence length="473" mass="52119">MKKLKIYVLTGLTALMAGWALAGQKPNILFLLVDDLGWTDLTCNGSSFYETPNIDALAASGMFFTDAYAAGSVCSPTRNSILSGKYPARTGHTNIGGAMKRSEVTIAEALKDGGYATYFTGKWHLGNAKGKTLPEDQGFDINIGGCHYGQPPTYFYPYFSERQSKKFAHPIPGLEVGVEGEYLTERLTDEAINYLESRAGKPEPFFLYFSYHTVHTPLEAPAEKIEKYKKKAADMGISNDRNLAENRQKKVQNDPTYAAMVECLDESVGRLLSTLKTQGMEKNTIVVFMSDNGGLSTKGTFGGPTSNLPLRAGKAFAYEGGIREPMIIRWPGVTKPGSRCSVPVTSTDFYPTLLDAAGLPLRPKQHADGVSLVPLLKGGNALEREAIYWHYPHNHGGTGAKAFSAVRMGDYKLIHFHAGNRYELYCLTDDLGEMNDLSDSDPEKTQQLKSLLTQWQNSINSELKYGTRRNRVK</sequence>
<dbReference type="InterPro" id="IPR000917">
    <property type="entry name" value="Sulfatase_N"/>
</dbReference>
<dbReference type="CDD" id="cd16144">
    <property type="entry name" value="ARS_like"/>
    <property type="match status" value="1"/>
</dbReference>
<evidence type="ECO:0000256" key="4">
    <source>
        <dbReference type="ARBA" id="ARBA00022729"/>
    </source>
</evidence>
<evidence type="ECO:0000259" key="8">
    <source>
        <dbReference type="Pfam" id="PF00884"/>
    </source>
</evidence>
<keyword evidence="3" id="KW-0479">Metal-binding</keyword>
<evidence type="ECO:0000256" key="7">
    <source>
        <dbReference type="SAM" id="SignalP"/>
    </source>
</evidence>
<evidence type="ECO:0000313" key="9">
    <source>
        <dbReference type="EMBL" id="VGO18621.1"/>
    </source>
</evidence>
<dbReference type="PANTHER" id="PTHR42693">
    <property type="entry name" value="ARYLSULFATASE FAMILY MEMBER"/>
    <property type="match status" value="1"/>
</dbReference>
<dbReference type="Gene3D" id="3.40.720.10">
    <property type="entry name" value="Alkaline Phosphatase, subunit A"/>
    <property type="match status" value="1"/>
</dbReference>
<dbReference type="InterPro" id="IPR017850">
    <property type="entry name" value="Alkaline_phosphatase_core_sf"/>
</dbReference>
<evidence type="ECO:0000256" key="3">
    <source>
        <dbReference type="ARBA" id="ARBA00022723"/>
    </source>
</evidence>
<feature type="domain" description="Sulfatase N-terminal" evidence="8">
    <location>
        <begin position="26"/>
        <end position="358"/>
    </location>
</feature>
<feature type="chain" id="PRO_5028899063" evidence="7">
    <location>
        <begin position="23"/>
        <end position="473"/>
    </location>
</feature>
<dbReference type="GO" id="GO:0004065">
    <property type="term" value="F:arylsulfatase activity"/>
    <property type="evidence" value="ECO:0007669"/>
    <property type="project" value="TreeGrafter"/>
</dbReference>
<comment type="similarity">
    <text evidence="2">Belongs to the sulfatase family.</text>
</comment>
<keyword evidence="4 7" id="KW-0732">Signal</keyword>
<dbReference type="Gene3D" id="3.30.1120.10">
    <property type="match status" value="1"/>
</dbReference>
<keyword evidence="5" id="KW-0378">Hydrolase</keyword>
<evidence type="ECO:0000256" key="6">
    <source>
        <dbReference type="ARBA" id="ARBA00022837"/>
    </source>
</evidence>
<evidence type="ECO:0000256" key="2">
    <source>
        <dbReference type="ARBA" id="ARBA00008779"/>
    </source>
</evidence>
<keyword evidence="6" id="KW-0106">Calcium</keyword>
<dbReference type="GO" id="GO:0046872">
    <property type="term" value="F:metal ion binding"/>
    <property type="evidence" value="ECO:0007669"/>
    <property type="project" value="UniProtKB-KW"/>
</dbReference>
<dbReference type="AlphaFoldDB" id="A0A6C2UGS8"/>
<evidence type="ECO:0000256" key="1">
    <source>
        <dbReference type="ARBA" id="ARBA00001913"/>
    </source>
</evidence>
<keyword evidence="10" id="KW-1185">Reference proteome</keyword>
<dbReference type="InterPro" id="IPR050738">
    <property type="entry name" value="Sulfatase"/>
</dbReference>
<dbReference type="RefSeq" id="WP_136060087.1">
    <property type="nucleotide sequence ID" value="NZ_CAAHFH010000001.1"/>
</dbReference>
<organism evidence="9 10">
    <name type="scientific">Pontiella sulfatireligans</name>
    <dbReference type="NCBI Taxonomy" id="2750658"/>
    <lineage>
        <taxon>Bacteria</taxon>
        <taxon>Pseudomonadati</taxon>
        <taxon>Kiritimatiellota</taxon>
        <taxon>Kiritimatiellia</taxon>
        <taxon>Kiritimatiellales</taxon>
        <taxon>Pontiellaceae</taxon>
        <taxon>Pontiella</taxon>
    </lineage>
</organism>
<comment type="cofactor">
    <cofactor evidence="1">
        <name>Ca(2+)</name>
        <dbReference type="ChEBI" id="CHEBI:29108"/>
    </cofactor>
</comment>
<evidence type="ECO:0000313" key="10">
    <source>
        <dbReference type="Proteomes" id="UP000346198"/>
    </source>
</evidence>